<evidence type="ECO:0000313" key="1">
    <source>
        <dbReference type="EMBL" id="GAH06515.1"/>
    </source>
</evidence>
<dbReference type="AlphaFoldDB" id="X1DDX6"/>
<proteinExistence type="predicted"/>
<comment type="caution">
    <text evidence="1">The sequence shown here is derived from an EMBL/GenBank/DDBJ whole genome shotgun (WGS) entry which is preliminary data.</text>
</comment>
<sequence>MVDAPKTEPYYKYVYFDLPFLIFVKDGFKDKTLEDWAKAYSEGKKDLPYSPYAPRTNEPGYLSIGGGFPVYLPPDKVTSAYVINLGNNIAVGLQFLRRINQNSTTKLCGEIIGDRTGRATFSSVRVNFDLKIIKPEYYYDMQLFVNFAITAVNKFIEHYRVIANRFYVRPVTPQVIQTFLVITEFTDGTSKTQTYG</sequence>
<feature type="non-terminal residue" evidence="1">
    <location>
        <position position="196"/>
    </location>
</feature>
<protein>
    <submittedName>
        <fullName evidence="1">Uncharacterized protein</fullName>
    </submittedName>
</protein>
<dbReference type="EMBL" id="BART01034642">
    <property type="protein sequence ID" value="GAH06515.1"/>
    <property type="molecule type" value="Genomic_DNA"/>
</dbReference>
<name>X1DDX6_9ZZZZ</name>
<reference evidence="1" key="1">
    <citation type="journal article" date="2014" name="Front. Microbiol.">
        <title>High frequency of phylogenetically diverse reductive dehalogenase-homologous genes in deep subseafloor sedimentary metagenomes.</title>
        <authorList>
            <person name="Kawai M."/>
            <person name="Futagami T."/>
            <person name="Toyoda A."/>
            <person name="Takaki Y."/>
            <person name="Nishi S."/>
            <person name="Hori S."/>
            <person name="Arai W."/>
            <person name="Tsubouchi T."/>
            <person name="Morono Y."/>
            <person name="Uchiyama I."/>
            <person name="Ito T."/>
            <person name="Fujiyama A."/>
            <person name="Inagaki F."/>
            <person name="Takami H."/>
        </authorList>
    </citation>
    <scope>NUCLEOTIDE SEQUENCE</scope>
    <source>
        <strain evidence="1">Expedition CK06-06</strain>
    </source>
</reference>
<organism evidence="1">
    <name type="scientific">marine sediment metagenome</name>
    <dbReference type="NCBI Taxonomy" id="412755"/>
    <lineage>
        <taxon>unclassified sequences</taxon>
        <taxon>metagenomes</taxon>
        <taxon>ecological metagenomes</taxon>
    </lineage>
</organism>
<accession>X1DDX6</accession>
<gene>
    <name evidence="1" type="ORF">S01H4_59138</name>
</gene>